<dbReference type="EMBL" id="MK279909">
    <property type="protein sequence ID" value="AZS12638.1"/>
    <property type="molecule type" value="Genomic_DNA"/>
</dbReference>
<dbReference type="KEGG" id="vg:55613061"/>
<dbReference type="Proteomes" id="UP000288363">
    <property type="component" value="Segment"/>
</dbReference>
<dbReference type="RefSeq" id="YP_009842800.1">
    <property type="nucleotide sequence ID" value="NC_048743.1"/>
</dbReference>
<evidence type="ECO:0000313" key="1">
    <source>
        <dbReference type="EMBL" id="AZS12638.1"/>
    </source>
</evidence>
<keyword evidence="2" id="KW-1185">Reference proteome</keyword>
<name>A0A3S9UQQ7_9CAUD</name>
<dbReference type="GeneID" id="55613061"/>
<evidence type="ECO:0000313" key="2">
    <source>
        <dbReference type="Proteomes" id="UP000288363"/>
    </source>
</evidence>
<accession>A0A3S9UQQ7</accession>
<gene>
    <name evidence="1" type="primary">102</name>
    <name evidence="1" type="ORF">SEA_DRLUPO_102</name>
</gene>
<protein>
    <submittedName>
        <fullName evidence="1">Uncharacterized protein</fullName>
    </submittedName>
</protein>
<organism evidence="1 2">
    <name type="scientific">Mycobacterium phage DrLupo</name>
    <dbReference type="NCBI Taxonomy" id="2499037"/>
    <lineage>
        <taxon>Viruses</taxon>
        <taxon>Duplodnaviria</taxon>
        <taxon>Heunggongvirae</taxon>
        <taxon>Uroviricota</taxon>
        <taxon>Caudoviricetes</taxon>
        <taxon>Barnyardvirus</taxon>
        <taxon>Barnyardvirus drlupo</taxon>
    </lineage>
</organism>
<reference evidence="1 2" key="1">
    <citation type="submission" date="2018-12" db="EMBL/GenBank/DDBJ databases">
        <authorList>
            <person name="Almail A."/>
            <person name="Dorhout K.E."/>
            <person name="Johnson J."/>
            <person name="Jorgensen H.J."/>
            <person name="Tolsma S."/>
            <person name="Garlena R.A."/>
            <person name="Russell D.A."/>
            <person name="Pope W.H."/>
            <person name="Jacobs-Sera D."/>
            <person name="Hatfull G.F."/>
        </authorList>
    </citation>
    <scope>NUCLEOTIDE SEQUENCE [LARGE SCALE GENOMIC DNA]</scope>
</reference>
<sequence>MRTMKELEGKAPQTFKLIGGPCGGETFEAIEPKTIIKCRQPGKTPPRYCVYMRKMDTTEYHHITGCCNKGAI</sequence>
<proteinExistence type="predicted"/>